<keyword evidence="3" id="KW-1185">Reference proteome</keyword>
<keyword evidence="2" id="KW-0614">Plasmid</keyword>
<name>A0AAU9CV52_9BACT</name>
<dbReference type="KEGG" id="fax:FUAX_42940"/>
<protein>
    <submittedName>
        <fullName evidence="2">Uncharacterized protein</fullName>
    </submittedName>
</protein>
<dbReference type="Proteomes" id="UP001348817">
    <property type="component" value="Plasmid pFA2"/>
</dbReference>
<reference evidence="2 3" key="1">
    <citation type="submission" date="2021-12" db="EMBL/GenBank/DDBJ databases">
        <title>Genome sequencing of bacteria with rrn-lacking chromosome and rrn-plasmid.</title>
        <authorList>
            <person name="Anda M."/>
            <person name="Iwasaki W."/>
        </authorList>
    </citation>
    <scope>NUCLEOTIDE SEQUENCE [LARGE SCALE GENOMIC DNA]</scope>
    <source>
        <strain evidence="2 3">DSM 100852</strain>
        <plasmid evidence="2 3">pFA2</plasmid>
    </source>
</reference>
<proteinExistence type="predicted"/>
<feature type="transmembrane region" description="Helical" evidence="1">
    <location>
        <begin position="6"/>
        <end position="24"/>
    </location>
</feature>
<keyword evidence="1" id="KW-1133">Transmembrane helix</keyword>
<accession>A0AAU9CV52</accession>
<sequence>MKYVLFSFYAAVHFYLLAFTYIRYNSVINGYLVFIPVMLSIICLVALVCDKIFKLSGFEFKLWKALGYISFAISYTFFMLKYVPAI</sequence>
<geneLocation type="plasmid" evidence="2 3">
    <name>pFA2</name>
</geneLocation>
<feature type="transmembrane region" description="Helical" evidence="1">
    <location>
        <begin position="65"/>
        <end position="83"/>
    </location>
</feature>
<evidence type="ECO:0000313" key="2">
    <source>
        <dbReference type="EMBL" id="BDD11862.1"/>
    </source>
</evidence>
<gene>
    <name evidence="2" type="ORF">FUAX_42940</name>
</gene>
<evidence type="ECO:0000256" key="1">
    <source>
        <dbReference type="SAM" id="Phobius"/>
    </source>
</evidence>
<keyword evidence="1" id="KW-0812">Transmembrane</keyword>
<keyword evidence="1" id="KW-0472">Membrane</keyword>
<dbReference type="EMBL" id="AP025316">
    <property type="protein sequence ID" value="BDD11862.1"/>
    <property type="molecule type" value="Genomic_DNA"/>
</dbReference>
<feature type="transmembrane region" description="Helical" evidence="1">
    <location>
        <begin position="31"/>
        <end position="53"/>
    </location>
</feature>
<dbReference type="AlphaFoldDB" id="A0AAU9CV52"/>
<evidence type="ECO:0000313" key="3">
    <source>
        <dbReference type="Proteomes" id="UP001348817"/>
    </source>
</evidence>
<organism evidence="2 3">
    <name type="scientific">Fulvitalea axinellae</name>
    <dbReference type="NCBI Taxonomy" id="1182444"/>
    <lineage>
        <taxon>Bacteria</taxon>
        <taxon>Pseudomonadati</taxon>
        <taxon>Bacteroidota</taxon>
        <taxon>Cytophagia</taxon>
        <taxon>Cytophagales</taxon>
        <taxon>Persicobacteraceae</taxon>
        <taxon>Fulvitalea</taxon>
    </lineage>
</organism>